<dbReference type="AlphaFoldDB" id="A0A225UVT5"/>
<feature type="non-terminal residue" evidence="1">
    <location>
        <position position="1"/>
    </location>
</feature>
<gene>
    <name evidence="1" type="ORF">PHMEG_00032512</name>
</gene>
<dbReference type="Proteomes" id="UP000198211">
    <property type="component" value="Unassembled WGS sequence"/>
</dbReference>
<protein>
    <submittedName>
        <fullName evidence="1">Uncharacterized protein</fullName>
    </submittedName>
</protein>
<dbReference type="EMBL" id="NBNE01010901">
    <property type="protein sequence ID" value="OWY97051.1"/>
    <property type="molecule type" value="Genomic_DNA"/>
</dbReference>
<sequence length="70" mass="8366">RAISNHGGYFDENLNWEWAARKHRSNSEKGEFCEACMHHFVHSVKEYRIQYETKFYLNVMAFSVGIIREP</sequence>
<reference evidence="2" key="1">
    <citation type="submission" date="2017-03" db="EMBL/GenBank/DDBJ databases">
        <title>Phytopthora megakarya and P. palmivora, two closely related causual agents of cacao black pod achieved similar genome size and gene model numbers by different mechanisms.</title>
        <authorList>
            <person name="Ali S."/>
            <person name="Shao J."/>
            <person name="Larry D.J."/>
            <person name="Kronmiller B."/>
            <person name="Shen D."/>
            <person name="Strem M.D."/>
            <person name="Melnick R.L."/>
            <person name="Guiltinan M.J."/>
            <person name="Tyler B.M."/>
            <person name="Meinhardt L.W."/>
            <person name="Bailey B.A."/>
        </authorList>
    </citation>
    <scope>NUCLEOTIDE SEQUENCE [LARGE SCALE GENOMIC DNA]</scope>
    <source>
        <strain evidence="2">zdho120</strain>
    </source>
</reference>
<keyword evidence="2" id="KW-1185">Reference proteome</keyword>
<evidence type="ECO:0000313" key="2">
    <source>
        <dbReference type="Proteomes" id="UP000198211"/>
    </source>
</evidence>
<name>A0A225UVT5_9STRA</name>
<proteinExistence type="predicted"/>
<organism evidence="1 2">
    <name type="scientific">Phytophthora megakarya</name>
    <dbReference type="NCBI Taxonomy" id="4795"/>
    <lineage>
        <taxon>Eukaryota</taxon>
        <taxon>Sar</taxon>
        <taxon>Stramenopiles</taxon>
        <taxon>Oomycota</taxon>
        <taxon>Peronosporomycetes</taxon>
        <taxon>Peronosporales</taxon>
        <taxon>Peronosporaceae</taxon>
        <taxon>Phytophthora</taxon>
    </lineage>
</organism>
<accession>A0A225UVT5</accession>
<evidence type="ECO:0000313" key="1">
    <source>
        <dbReference type="EMBL" id="OWY97051.1"/>
    </source>
</evidence>
<comment type="caution">
    <text evidence="1">The sequence shown here is derived from an EMBL/GenBank/DDBJ whole genome shotgun (WGS) entry which is preliminary data.</text>
</comment>